<evidence type="ECO:0000259" key="6">
    <source>
        <dbReference type="Pfam" id="PF06271"/>
    </source>
</evidence>
<dbReference type="Pfam" id="PF06271">
    <property type="entry name" value="RDD"/>
    <property type="match status" value="1"/>
</dbReference>
<dbReference type="RefSeq" id="WP_254012325.1">
    <property type="nucleotide sequence ID" value="NZ_JAMZMM010000123.1"/>
</dbReference>
<dbReference type="AlphaFoldDB" id="A0AAE3GSN8"/>
<keyword evidence="2 5" id="KW-0812">Transmembrane</keyword>
<feature type="transmembrane region" description="Helical" evidence="5">
    <location>
        <begin position="72"/>
        <end position="92"/>
    </location>
</feature>
<accession>A0AAE3GSN8</accession>
<dbReference type="PANTHER" id="PTHR38480">
    <property type="entry name" value="SLR0254 PROTEIN"/>
    <property type="match status" value="1"/>
</dbReference>
<dbReference type="Proteomes" id="UP001204953">
    <property type="component" value="Unassembled WGS sequence"/>
</dbReference>
<feature type="domain" description="RDD" evidence="6">
    <location>
        <begin position="21"/>
        <end position="159"/>
    </location>
</feature>
<evidence type="ECO:0000256" key="2">
    <source>
        <dbReference type="ARBA" id="ARBA00022692"/>
    </source>
</evidence>
<organism evidence="7 8">
    <name type="scientific">Limnofasciculus baicalensis BBK-W-15</name>
    <dbReference type="NCBI Taxonomy" id="2699891"/>
    <lineage>
        <taxon>Bacteria</taxon>
        <taxon>Bacillati</taxon>
        <taxon>Cyanobacteriota</taxon>
        <taxon>Cyanophyceae</taxon>
        <taxon>Coleofasciculales</taxon>
        <taxon>Coleofasciculaceae</taxon>
        <taxon>Limnofasciculus</taxon>
        <taxon>Limnofasciculus baicalensis</taxon>
    </lineage>
</organism>
<dbReference type="PANTHER" id="PTHR38480:SF1">
    <property type="entry name" value="SLR0254 PROTEIN"/>
    <property type="match status" value="1"/>
</dbReference>
<protein>
    <submittedName>
        <fullName evidence="7">RDD family protein</fullName>
    </submittedName>
</protein>
<comment type="caution">
    <text evidence="7">The sequence shown here is derived from an EMBL/GenBank/DDBJ whole genome shotgun (WGS) entry which is preliminary data.</text>
</comment>
<sequence>MGFFNRIKLQTPESVELEFTLAGIGSRAYALLIDYIVWALIWLVFLIAWGFLSIQITDIIESWVGSSSGAQLWLFSIMLLIAFALNVGYFVFFETLWQGQTPGKRYVKIRAIRDDGTPVRLQQATLRALLRPVDDLLFLGVFFIIFGKREKRLGDWVAGTLVVEEERAIVSANFPLSEEAQNLADWLQTEADLSRLLPDNFAVIREYLQRREGMTPEARYELSRRLARQIKDIIALEALPEKVSANVFLESVYLAYQQQSSGY</sequence>
<comment type="subcellular location">
    <subcellularLocation>
        <location evidence="1">Membrane</location>
        <topology evidence="1">Multi-pass membrane protein</topology>
    </subcellularLocation>
</comment>
<dbReference type="EMBL" id="JAMZMM010000123">
    <property type="protein sequence ID" value="MCP2729534.1"/>
    <property type="molecule type" value="Genomic_DNA"/>
</dbReference>
<evidence type="ECO:0000256" key="4">
    <source>
        <dbReference type="ARBA" id="ARBA00023136"/>
    </source>
</evidence>
<evidence type="ECO:0000313" key="7">
    <source>
        <dbReference type="EMBL" id="MCP2729534.1"/>
    </source>
</evidence>
<dbReference type="GO" id="GO:0016020">
    <property type="term" value="C:membrane"/>
    <property type="evidence" value="ECO:0007669"/>
    <property type="project" value="UniProtKB-SubCell"/>
</dbReference>
<keyword evidence="8" id="KW-1185">Reference proteome</keyword>
<feature type="transmembrane region" description="Helical" evidence="5">
    <location>
        <begin position="28"/>
        <end position="52"/>
    </location>
</feature>
<evidence type="ECO:0000256" key="3">
    <source>
        <dbReference type="ARBA" id="ARBA00022989"/>
    </source>
</evidence>
<reference evidence="7" key="1">
    <citation type="submission" date="2022-06" db="EMBL/GenBank/DDBJ databases">
        <title>New cyanobacteria of genus Symplocastrum in benthos of Lake Baikal.</title>
        <authorList>
            <person name="Sorokovikova E."/>
            <person name="Tikhonova I."/>
            <person name="Krasnopeev A."/>
            <person name="Evseev P."/>
            <person name="Gladkikh A."/>
            <person name="Belykh O."/>
        </authorList>
    </citation>
    <scope>NUCLEOTIDE SEQUENCE</scope>
    <source>
        <strain evidence="7">BBK-W-15</strain>
    </source>
</reference>
<keyword evidence="4 5" id="KW-0472">Membrane</keyword>
<gene>
    <name evidence="7" type="ORF">NJ959_13840</name>
</gene>
<keyword evidence="3 5" id="KW-1133">Transmembrane helix</keyword>
<dbReference type="InterPro" id="IPR010432">
    <property type="entry name" value="RDD"/>
</dbReference>
<evidence type="ECO:0000256" key="1">
    <source>
        <dbReference type="ARBA" id="ARBA00004141"/>
    </source>
</evidence>
<evidence type="ECO:0000256" key="5">
    <source>
        <dbReference type="SAM" id="Phobius"/>
    </source>
</evidence>
<proteinExistence type="predicted"/>
<evidence type="ECO:0000313" key="8">
    <source>
        <dbReference type="Proteomes" id="UP001204953"/>
    </source>
</evidence>
<name>A0AAE3GSN8_9CYAN</name>